<dbReference type="Gene3D" id="3.30.70.80">
    <property type="entry name" value="Peptidase S8 propeptide/proteinase inhibitor I9"/>
    <property type="match status" value="1"/>
</dbReference>
<dbReference type="InterPro" id="IPR023828">
    <property type="entry name" value="Peptidase_S8_Ser-AS"/>
</dbReference>
<evidence type="ECO:0000313" key="9">
    <source>
        <dbReference type="Proteomes" id="UP000271683"/>
    </source>
</evidence>
<dbReference type="EMBL" id="RJKL01000001">
    <property type="protein sequence ID" value="ROP30167.1"/>
    <property type="molecule type" value="Genomic_DNA"/>
</dbReference>
<dbReference type="GO" id="GO:0006508">
    <property type="term" value="P:proteolysis"/>
    <property type="evidence" value="ECO:0007669"/>
    <property type="project" value="UniProtKB-KW"/>
</dbReference>
<keyword evidence="4 5" id="KW-0720">Serine protease</keyword>
<sequence length="579" mass="59139">MRARAVSGLALSVMAGVLGFPSAPVLASGAAQAPVSLVVGLRADAEPDERGADVVDKLEESVDVVGSEPLDAAVAVDVPADQAAEAAAALRADPAVAYVERDHIAGIAATVPNDPSFVSQWGIKRAGVGTAWDTTRGRGGVVVAVVDTGVKAVPDLSGRLLAGYDFVNDDTNAADDQGHGTMTAGVIAAAGNNAVGAAGICWFCKIMPVKVLNSKGYGTYSDIARGIRWAADKGADIINLSLSGTEDSQLLRDAVAYAGGKGAMVLAAAGNLGHSKPHYPAAIPSAIAVGGSTPGDLRYSWSNYGGWVDIAAPGCNLAQGLNGAVSQFCGTSSATPFAAGVAALLASTSPMPTAAMIRSALVSSADKLPGAWVDPSGGRVDAAAALASLRAAQDALVQDEVPPAAAFVTPGGGALVRGTVQVSARVTDNLGIAKVELLANGVVVIVDRSAPYSLPWRTAVRGGTVTLGLRAYDRGGNVTSAARRVVVDNWGPTAKITSGPASGTRNVRKTKYVTAQAADRNGIRRLELLVNGKVVQRSTGTRRTFAVQTWKFGKTLKIRVRAIDRAGNVSNTATRTWYR</sequence>
<dbReference type="InterPro" id="IPR013783">
    <property type="entry name" value="Ig-like_fold"/>
</dbReference>
<dbReference type="GO" id="GO:0005975">
    <property type="term" value="P:carbohydrate metabolic process"/>
    <property type="evidence" value="ECO:0007669"/>
    <property type="project" value="UniProtKB-ARBA"/>
</dbReference>
<evidence type="ECO:0000256" key="6">
    <source>
        <dbReference type="SAM" id="SignalP"/>
    </source>
</evidence>
<dbReference type="PROSITE" id="PS00138">
    <property type="entry name" value="SUBTILASE_SER"/>
    <property type="match status" value="1"/>
</dbReference>
<evidence type="ECO:0000313" key="8">
    <source>
        <dbReference type="EMBL" id="ROP30167.1"/>
    </source>
</evidence>
<proteinExistence type="inferred from homology"/>
<keyword evidence="3 5" id="KW-0378">Hydrolase</keyword>
<evidence type="ECO:0000256" key="1">
    <source>
        <dbReference type="ARBA" id="ARBA00011073"/>
    </source>
</evidence>
<feature type="domain" description="Peptidase S8/S53" evidence="7">
    <location>
        <begin position="140"/>
        <end position="369"/>
    </location>
</feature>
<dbReference type="GO" id="GO:0004252">
    <property type="term" value="F:serine-type endopeptidase activity"/>
    <property type="evidence" value="ECO:0007669"/>
    <property type="project" value="UniProtKB-UniRule"/>
</dbReference>
<dbReference type="OrthoDB" id="5240330at2"/>
<dbReference type="Proteomes" id="UP000271683">
    <property type="component" value="Unassembled WGS sequence"/>
</dbReference>
<evidence type="ECO:0000256" key="5">
    <source>
        <dbReference type="PROSITE-ProRule" id="PRU01240"/>
    </source>
</evidence>
<keyword evidence="6" id="KW-0732">Signal</keyword>
<feature type="active site" description="Charge relay system" evidence="5">
    <location>
        <position position="147"/>
    </location>
</feature>
<dbReference type="Pfam" id="PF00082">
    <property type="entry name" value="Peptidase_S8"/>
    <property type="match status" value="1"/>
</dbReference>
<evidence type="ECO:0000256" key="3">
    <source>
        <dbReference type="ARBA" id="ARBA00022801"/>
    </source>
</evidence>
<feature type="signal peptide" evidence="6">
    <location>
        <begin position="1"/>
        <end position="27"/>
    </location>
</feature>
<reference evidence="8 9" key="1">
    <citation type="submission" date="2018-11" db="EMBL/GenBank/DDBJ databases">
        <title>Sequencing the genomes of 1000 actinobacteria strains.</title>
        <authorList>
            <person name="Klenk H.-P."/>
        </authorList>
    </citation>
    <scope>NUCLEOTIDE SEQUENCE [LARGE SCALE GENOMIC DNA]</scope>
    <source>
        <strain evidence="8 9">DSM 43634</strain>
    </source>
</reference>
<accession>A0A3N1GIT3</accession>
<comment type="similarity">
    <text evidence="1 5">Belongs to the peptidase S8 family.</text>
</comment>
<dbReference type="InterPro" id="IPR050131">
    <property type="entry name" value="Peptidase_S8_subtilisin-like"/>
</dbReference>
<dbReference type="InterPro" id="IPR015500">
    <property type="entry name" value="Peptidase_S8_subtilisin-rel"/>
</dbReference>
<feature type="active site" description="Charge relay system" evidence="5">
    <location>
        <position position="179"/>
    </location>
</feature>
<dbReference type="SUPFAM" id="SSF52743">
    <property type="entry name" value="Subtilisin-like"/>
    <property type="match status" value="1"/>
</dbReference>
<name>A0A3N1GIT3_9ACTN</name>
<evidence type="ECO:0000259" key="7">
    <source>
        <dbReference type="Pfam" id="PF00082"/>
    </source>
</evidence>
<dbReference type="AlphaFoldDB" id="A0A3N1GIT3"/>
<comment type="caution">
    <text evidence="8">The sequence shown here is derived from an EMBL/GenBank/DDBJ whole genome shotgun (WGS) entry which is preliminary data.</text>
</comment>
<dbReference type="RefSeq" id="WP_084556549.1">
    <property type="nucleotide sequence ID" value="NZ_RJKL01000001.1"/>
</dbReference>
<dbReference type="PANTHER" id="PTHR43806">
    <property type="entry name" value="PEPTIDASE S8"/>
    <property type="match status" value="1"/>
</dbReference>
<gene>
    <name evidence="8" type="ORF">EDD30_3001</name>
</gene>
<evidence type="ECO:0000256" key="4">
    <source>
        <dbReference type="ARBA" id="ARBA00022825"/>
    </source>
</evidence>
<dbReference type="PROSITE" id="PS51892">
    <property type="entry name" value="SUBTILASE"/>
    <property type="match status" value="1"/>
</dbReference>
<dbReference type="InterPro" id="IPR037045">
    <property type="entry name" value="S8pro/Inhibitor_I9_sf"/>
</dbReference>
<dbReference type="InterPro" id="IPR036852">
    <property type="entry name" value="Peptidase_S8/S53_dom_sf"/>
</dbReference>
<protein>
    <submittedName>
        <fullName evidence="8">Subtilisin family serine protease</fullName>
    </submittedName>
</protein>
<dbReference type="PRINTS" id="PR00723">
    <property type="entry name" value="SUBTILISIN"/>
</dbReference>
<dbReference type="Gene3D" id="2.60.40.10">
    <property type="entry name" value="Immunoglobulins"/>
    <property type="match status" value="2"/>
</dbReference>
<dbReference type="PANTHER" id="PTHR43806:SF11">
    <property type="entry name" value="CEREVISIN-RELATED"/>
    <property type="match status" value="1"/>
</dbReference>
<feature type="chain" id="PRO_5039429064" evidence="6">
    <location>
        <begin position="28"/>
        <end position="579"/>
    </location>
</feature>
<evidence type="ECO:0000256" key="2">
    <source>
        <dbReference type="ARBA" id="ARBA00022670"/>
    </source>
</evidence>
<dbReference type="Gene3D" id="3.40.50.200">
    <property type="entry name" value="Peptidase S8/S53 domain"/>
    <property type="match status" value="1"/>
</dbReference>
<dbReference type="InterPro" id="IPR000209">
    <property type="entry name" value="Peptidase_S8/S53_dom"/>
</dbReference>
<feature type="active site" description="Charge relay system" evidence="5">
    <location>
        <position position="332"/>
    </location>
</feature>
<dbReference type="Pfam" id="PF17957">
    <property type="entry name" value="Big_7"/>
    <property type="match status" value="1"/>
</dbReference>
<organism evidence="8 9">
    <name type="scientific">Couchioplanes caeruleus</name>
    <dbReference type="NCBI Taxonomy" id="56438"/>
    <lineage>
        <taxon>Bacteria</taxon>
        <taxon>Bacillati</taxon>
        <taxon>Actinomycetota</taxon>
        <taxon>Actinomycetes</taxon>
        <taxon>Micromonosporales</taxon>
        <taxon>Micromonosporaceae</taxon>
        <taxon>Couchioplanes</taxon>
    </lineage>
</organism>
<keyword evidence="2 5" id="KW-0645">Protease</keyword>